<dbReference type="InterPro" id="IPR004769">
    <property type="entry name" value="Pur_lyase"/>
</dbReference>
<comment type="catalytic activity">
    <reaction evidence="10">
        <text>N(6)-(1,2-dicarboxyethyl)-AMP = fumarate + AMP</text>
        <dbReference type="Rhea" id="RHEA:16853"/>
        <dbReference type="ChEBI" id="CHEBI:29806"/>
        <dbReference type="ChEBI" id="CHEBI:57567"/>
        <dbReference type="ChEBI" id="CHEBI:456215"/>
        <dbReference type="EC" id="4.3.2.2"/>
    </reaction>
    <physiologicalReaction direction="left-to-right" evidence="10">
        <dbReference type="Rhea" id="RHEA:16854"/>
    </physiologicalReaction>
</comment>
<dbReference type="Gene3D" id="1.10.40.30">
    <property type="entry name" value="Fumarase/aspartase (C-terminal domain)"/>
    <property type="match status" value="1"/>
</dbReference>
<reference evidence="14" key="1">
    <citation type="journal article" date="2020" name="mSystems">
        <title>Genome- and Community-Level Interaction Insights into Carbon Utilization and Element Cycling Functions of Hydrothermarchaeota in Hydrothermal Sediment.</title>
        <authorList>
            <person name="Zhou Z."/>
            <person name="Liu Y."/>
            <person name="Xu W."/>
            <person name="Pan J."/>
            <person name="Luo Z.H."/>
            <person name="Li M."/>
        </authorList>
    </citation>
    <scope>NUCLEOTIDE SEQUENCE [LARGE SCALE GENOMIC DNA]</scope>
    <source>
        <strain evidence="14">HyVt-102</strain>
    </source>
</reference>
<accession>A0A7C0ZC75</accession>
<dbReference type="Gene3D" id="1.20.200.10">
    <property type="entry name" value="Fumarase/aspartase (Central domain)"/>
    <property type="match status" value="1"/>
</dbReference>
<dbReference type="EC" id="4.3.2.2" evidence="4 11"/>
<dbReference type="AlphaFoldDB" id="A0A7C0ZC75"/>
<dbReference type="PRINTS" id="PR00145">
    <property type="entry name" value="ARGSUCLYASE"/>
</dbReference>
<dbReference type="SMART" id="SM00998">
    <property type="entry name" value="ADSL_C"/>
    <property type="match status" value="1"/>
</dbReference>
<dbReference type="Gene3D" id="1.10.275.10">
    <property type="entry name" value="Fumarase/aspartase (N-terminal domain)"/>
    <property type="match status" value="1"/>
</dbReference>
<dbReference type="InterPro" id="IPR000362">
    <property type="entry name" value="Fumarate_lyase_fam"/>
</dbReference>
<evidence type="ECO:0000256" key="10">
    <source>
        <dbReference type="ARBA" id="ARBA00049115"/>
    </source>
</evidence>
<evidence type="ECO:0000256" key="2">
    <source>
        <dbReference type="ARBA" id="ARBA00004734"/>
    </source>
</evidence>
<evidence type="ECO:0000256" key="4">
    <source>
        <dbReference type="ARBA" id="ARBA00012339"/>
    </source>
</evidence>
<evidence type="ECO:0000259" key="13">
    <source>
        <dbReference type="SMART" id="SM00998"/>
    </source>
</evidence>
<dbReference type="UniPathway" id="UPA00075">
    <property type="reaction ID" value="UER00336"/>
</dbReference>
<organism evidence="14">
    <name type="scientific">candidate division WOR-3 bacterium</name>
    <dbReference type="NCBI Taxonomy" id="2052148"/>
    <lineage>
        <taxon>Bacteria</taxon>
        <taxon>Bacteria division WOR-3</taxon>
    </lineage>
</organism>
<dbReference type="InterPro" id="IPR019468">
    <property type="entry name" value="AdenyloSucc_lyase_C"/>
</dbReference>
<evidence type="ECO:0000256" key="7">
    <source>
        <dbReference type="ARBA" id="ARBA00023239"/>
    </source>
</evidence>
<dbReference type="NCBIfam" id="TIGR00928">
    <property type="entry name" value="purB"/>
    <property type="match status" value="1"/>
</dbReference>
<feature type="domain" description="Adenylosuccinate lyase C-terminal" evidence="13">
    <location>
        <begin position="349"/>
        <end position="429"/>
    </location>
</feature>
<dbReference type="EMBL" id="DQWE01000144">
    <property type="protein sequence ID" value="HDI82751.1"/>
    <property type="molecule type" value="Genomic_DNA"/>
</dbReference>
<dbReference type="GO" id="GO:0006189">
    <property type="term" value="P:'de novo' IMP biosynthetic process"/>
    <property type="evidence" value="ECO:0007669"/>
    <property type="project" value="UniProtKB-UniPathway"/>
</dbReference>
<evidence type="ECO:0000256" key="1">
    <source>
        <dbReference type="ARBA" id="ARBA00004706"/>
    </source>
</evidence>
<dbReference type="FunFam" id="1.10.40.30:FF:000007">
    <property type="entry name" value="Adenylosuccinate lyase"/>
    <property type="match status" value="1"/>
</dbReference>
<evidence type="ECO:0000256" key="8">
    <source>
        <dbReference type="ARBA" id="ARBA00024477"/>
    </source>
</evidence>
<dbReference type="FunFam" id="1.20.200.10:FF:000008">
    <property type="entry name" value="Adenylosuccinate lyase"/>
    <property type="match status" value="1"/>
</dbReference>
<evidence type="ECO:0000256" key="5">
    <source>
        <dbReference type="ARBA" id="ARBA00017058"/>
    </source>
</evidence>
<dbReference type="PROSITE" id="PS00163">
    <property type="entry name" value="FUMARATE_LYASES"/>
    <property type="match status" value="1"/>
</dbReference>
<sequence length="437" mass="50183">MIDRYRVDEIKQIWDEESRFRTYLDVEIAVMEAQERLGIIPKGMSKKVKESARIDIRGIKEIEEVTRHDIIAFVSSIEKQTGDAGRFVHYGLTSSDVIDTAIAILMKRTIETIIGMLDGLIKASWEKAVEEKYTPIVGRTHGIHAEPTTLGLKILSWVSELNRAKKRLNQTLGFVTYGKISGPVGTYSHLPSKVEKIALEKLGLKPEPVSTQIVPRDRYIEFIYSLVMVGEAIERMAMEIRHLQRTEIRELEEPFTKGQRGSSAMPHKRNPIVCERLTGMARLLRGYLVSVLENNALWNERDISHSSVERIVLPDASELLAYMIKKATFVIENLTVYRENMKRNLSMTKGLIFSGSVLLFLVKKGLTRDEAYKIVQRNGMKAWEGENSFLDYLLQDEDIKRLCKEEELRSLFDMDKIHSSVDEIFGRVEKELRKHNL</sequence>
<comment type="caution">
    <text evidence="14">The sequence shown here is derived from an EMBL/GenBank/DDBJ whole genome shotgun (WGS) entry which is preliminary data.</text>
</comment>
<comment type="pathway">
    <text evidence="2 12">Purine metabolism; AMP biosynthesis via de novo pathway; AMP from IMP: step 2/2.</text>
</comment>
<dbReference type="InterPro" id="IPR022761">
    <property type="entry name" value="Fumarate_lyase_N"/>
</dbReference>
<dbReference type="CDD" id="cd01360">
    <property type="entry name" value="Adenylsuccinate_lyase_1"/>
    <property type="match status" value="1"/>
</dbReference>
<dbReference type="InterPro" id="IPR008948">
    <property type="entry name" value="L-Aspartase-like"/>
</dbReference>
<evidence type="ECO:0000256" key="9">
    <source>
        <dbReference type="ARBA" id="ARBA00030717"/>
    </source>
</evidence>
<comment type="similarity">
    <text evidence="3 12">Belongs to the lyase 1 family. Adenylosuccinate lyase subfamily.</text>
</comment>
<evidence type="ECO:0000256" key="11">
    <source>
        <dbReference type="NCBIfam" id="TIGR00928"/>
    </source>
</evidence>
<dbReference type="InterPro" id="IPR020557">
    <property type="entry name" value="Fumarate_lyase_CS"/>
</dbReference>
<dbReference type="GO" id="GO:0004018">
    <property type="term" value="F:N6-(1,2-dicarboxyethyl)AMP AMP-lyase (fumarate-forming) activity"/>
    <property type="evidence" value="ECO:0007669"/>
    <property type="project" value="UniProtKB-UniRule"/>
</dbReference>
<gene>
    <name evidence="14" type="ORF">ENF18_03040</name>
</gene>
<keyword evidence="7 12" id="KW-0456">Lyase</keyword>
<dbReference type="Pfam" id="PF00206">
    <property type="entry name" value="Lyase_1"/>
    <property type="match status" value="1"/>
</dbReference>
<keyword evidence="6 12" id="KW-0658">Purine biosynthesis</keyword>
<dbReference type="GO" id="GO:0005829">
    <property type="term" value="C:cytosol"/>
    <property type="evidence" value="ECO:0007669"/>
    <property type="project" value="TreeGrafter"/>
</dbReference>
<evidence type="ECO:0000256" key="6">
    <source>
        <dbReference type="ARBA" id="ARBA00022755"/>
    </source>
</evidence>
<dbReference type="PANTHER" id="PTHR43172">
    <property type="entry name" value="ADENYLOSUCCINATE LYASE"/>
    <property type="match status" value="1"/>
</dbReference>
<evidence type="ECO:0000313" key="14">
    <source>
        <dbReference type="EMBL" id="HDI82751.1"/>
    </source>
</evidence>
<dbReference type="Proteomes" id="UP000885847">
    <property type="component" value="Unassembled WGS sequence"/>
</dbReference>
<dbReference type="InterPro" id="IPR024083">
    <property type="entry name" value="Fumarase/histidase_N"/>
</dbReference>
<protein>
    <recommendedName>
        <fullName evidence="5 11">Adenylosuccinate lyase</fullName>
        <shortName evidence="12">ASL</shortName>
        <ecNumber evidence="4 11">4.3.2.2</ecNumber>
    </recommendedName>
    <alternativeName>
        <fullName evidence="9 12">Adenylosuccinase</fullName>
    </alternativeName>
</protein>
<dbReference type="Pfam" id="PF10397">
    <property type="entry name" value="ADSL_C"/>
    <property type="match status" value="1"/>
</dbReference>
<dbReference type="PRINTS" id="PR00149">
    <property type="entry name" value="FUMRATELYASE"/>
</dbReference>
<evidence type="ECO:0000256" key="12">
    <source>
        <dbReference type="RuleBase" id="RU361172"/>
    </source>
</evidence>
<dbReference type="SUPFAM" id="SSF48557">
    <property type="entry name" value="L-aspartase-like"/>
    <property type="match status" value="1"/>
</dbReference>
<dbReference type="UniPathway" id="UPA00074">
    <property type="reaction ID" value="UER00132"/>
</dbReference>
<dbReference type="GO" id="GO:0044208">
    <property type="term" value="P:'de novo' AMP biosynthetic process"/>
    <property type="evidence" value="ECO:0007669"/>
    <property type="project" value="UniProtKB-UniPathway"/>
</dbReference>
<evidence type="ECO:0000256" key="3">
    <source>
        <dbReference type="ARBA" id="ARBA00008273"/>
    </source>
</evidence>
<comment type="catalytic activity">
    <reaction evidence="8">
        <text>(2S)-2-[5-amino-1-(5-phospho-beta-D-ribosyl)imidazole-4-carboxamido]succinate = 5-amino-1-(5-phospho-beta-D-ribosyl)imidazole-4-carboxamide + fumarate</text>
        <dbReference type="Rhea" id="RHEA:23920"/>
        <dbReference type="ChEBI" id="CHEBI:29806"/>
        <dbReference type="ChEBI" id="CHEBI:58443"/>
        <dbReference type="ChEBI" id="CHEBI:58475"/>
        <dbReference type="EC" id="4.3.2.2"/>
    </reaction>
    <physiologicalReaction direction="left-to-right" evidence="8">
        <dbReference type="Rhea" id="RHEA:23921"/>
    </physiologicalReaction>
</comment>
<dbReference type="PANTHER" id="PTHR43172:SF1">
    <property type="entry name" value="ADENYLOSUCCINATE LYASE"/>
    <property type="match status" value="1"/>
</dbReference>
<comment type="pathway">
    <text evidence="1 12">Purine metabolism; IMP biosynthesis via de novo pathway; 5-amino-1-(5-phospho-D-ribosyl)imidazole-4-carboxamide from 5-amino-1-(5-phospho-D-ribosyl)imidazole-4-carboxylate: step 2/2.</text>
</comment>
<dbReference type="GO" id="GO:0070626">
    <property type="term" value="F:(S)-2-(5-amino-1-(5-phospho-D-ribosyl)imidazole-4-carboxamido) succinate lyase (fumarate-forming) activity"/>
    <property type="evidence" value="ECO:0007669"/>
    <property type="project" value="TreeGrafter"/>
</dbReference>
<name>A0A7C0ZC75_UNCW3</name>
<proteinExistence type="inferred from homology"/>